<evidence type="ECO:0000313" key="8">
    <source>
        <dbReference type="Proteomes" id="UP000270342"/>
    </source>
</evidence>
<comment type="caution">
    <text evidence="7">The sequence shown here is derived from an EMBL/GenBank/DDBJ whole genome shotgun (WGS) entry which is preliminary data.</text>
</comment>
<evidence type="ECO:0000259" key="6">
    <source>
        <dbReference type="PROSITE" id="PS51078"/>
    </source>
</evidence>
<dbReference type="Gene3D" id="1.10.10.10">
    <property type="entry name" value="Winged helix-like DNA-binding domain superfamily/Winged helix DNA-binding domain"/>
    <property type="match status" value="1"/>
</dbReference>
<evidence type="ECO:0000256" key="2">
    <source>
        <dbReference type="ARBA" id="ARBA00023125"/>
    </source>
</evidence>
<evidence type="ECO:0000313" key="7">
    <source>
        <dbReference type="EMBL" id="RKP45044.1"/>
    </source>
</evidence>
<dbReference type="GO" id="GO:0003677">
    <property type="term" value="F:DNA binding"/>
    <property type="evidence" value="ECO:0007669"/>
    <property type="project" value="UniProtKB-KW"/>
</dbReference>
<dbReference type="GO" id="GO:0045892">
    <property type="term" value="P:negative regulation of DNA-templated transcription"/>
    <property type="evidence" value="ECO:0007669"/>
    <property type="project" value="TreeGrafter"/>
</dbReference>
<dbReference type="Proteomes" id="UP000270342">
    <property type="component" value="Unassembled WGS sequence"/>
</dbReference>
<dbReference type="SUPFAM" id="SSF46785">
    <property type="entry name" value="Winged helix' DNA-binding domain"/>
    <property type="match status" value="1"/>
</dbReference>
<feature type="compositionally biased region" description="Basic and acidic residues" evidence="4">
    <location>
        <begin position="37"/>
        <end position="55"/>
    </location>
</feature>
<dbReference type="PROSITE" id="PS51078">
    <property type="entry name" value="ICLR_ED"/>
    <property type="match status" value="1"/>
</dbReference>
<dbReference type="PANTHER" id="PTHR30136:SF7">
    <property type="entry name" value="HTH-TYPE TRANSCRIPTIONAL REGULATOR KDGR-RELATED"/>
    <property type="match status" value="1"/>
</dbReference>
<keyword evidence="1" id="KW-0805">Transcription regulation</keyword>
<organism evidence="7 8">
    <name type="scientific">Pararobbsia silviterrae</name>
    <dbReference type="NCBI Taxonomy" id="1792498"/>
    <lineage>
        <taxon>Bacteria</taxon>
        <taxon>Pseudomonadati</taxon>
        <taxon>Pseudomonadota</taxon>
        <taxon>Betaproteobacteria</taxon>
        <taxon>Burkholderiales</taxon>
        <taxon>Burkholderiaceae</taxon>
        <taxon>Pararobbsia</taxon>
    </lineage>
</organism>
<dbReference type="GO" id="GO:0003700">
    <property type="term" value="F:DNA-binding transcription factor activity"/>
    <property type="evidence" value="ECO:0007669"/>
    <property type="project" value="TreeGrafter"/>
</dbReference>
<sequence length="309" mass="34228">MNRIFLYEHPRCQGACKTRHADDRAGLRRTGSRRGYAPRDRTARHQGPHLDDHDKYRAPALDKGLDILELLSTQERGLTRAEIVKLLGRNASEIYRMLERLVARDYVARSESGDRYALTLKLYSLAHQQPPIRRFIDAAQPIMDRFVQHAEQSCHLGVYDRGNILVIAQRDGPGPWGLSIRLGSRMSLLDTGSGSVMLAFQTDAQRERMLAEHVAVDGETPIGADALRATLAQVRADRHHSTASRQAYGVTDISCPVYAPDGTALAVITSPYIRRIDLHAAASPAQVLELLQHAAAELSMSDAARMPPG</sequence>
<gene>
    <name evidence="7" type="ORF">D7S86_26795</name>
</gene>
<proteinExistence type="predicted"/>
<keyword evidence="2" id="KW-0238">DNA-binding</keyword>
<protein>
    <submittedName>
        <fullName evidence="7">IclR family transcriptional regulator</fullName>
    </submittedName>
</protein>
<evidence type="ECO:0000259" key="5">
    <source>
        <dbReference type="PROSITE" id="PS51077"/>
    </source>
</evidence>
<dbReference type="PANTHER" id="PTHR30136">
    <property type="entry name" value="HELIX-TURN-HELIX TRANSCRIPTIONAL REGULATOR, ICLR FAMILY"/>
    <property type="match status" value="1"/>
</dbReference>
<dbReference type="InterPro" id="IPR029016">
    <property type="entry name" value="GAF-like_dom_sf"/>
</dbReference>
<dbReference type="InterPro" id="IPR036388">
    <property type="entry name" value="WH-like_DNA-bd_sf"/>
</dbReference>
<dbReference type="AlphaFoldDB" id="A0A494XAA4"/>
<dbReference type="PROSITE" id="PS51077">
    <property type="entry name" value="HTH_ICLR"/>
    <property type="match status" value="1"/>
</dbReference>
<dbReference type="InterPro" id="IPR005471">
    <property type="entry name" value="Tscrpt_reg_IclR_N"/>
</dbReference>
<feature type="domain" description="HTH iclR-type" evidence="5">
    <location>
        <begin position="58"/>
        <end position="120"/>
    </location>
</feature>
<dbReference type="Pfam" id="PF09339">
    <property type="entry name" value="HTH_IclR"/>
    <property type="match status" value="1"/>
</dbReference>
<dbReference type="Gene3D" id="3.30.450.40">
    <property type="match status" value="1"/>
</dbReference>
<dbReference type="SMART" id="SM00346">
    <property type="entry name" value="HTH_ICLR"/>
    <property type="match status" value="1"/>
</dbReference>
<dbReference type="Pfam" id="PF01614">
    <property type="entry name" value="IclR_C"/>
    <property type="match status" value="1"/>
</dbReference>
<feature type="domain" description="IclR-ED" evidence="6">
    <location>
        <begin position="121"/>
        <end position="304"/>
    </location>
</feature>
<evidence type="ECO:0000256" key="4">
    <source>
        <dbReference type="SAM" id="MobiDB-lite"/>
    </source>
</evidence>
<dbReference type="SUPFAM" id="SSF55781">
    <property type="entry name" value="GAF domain-like"/>
    <property type="match status" value="1"/>
</dbReference>
<accession>A0A494XAA4</accession>
<keyword evidence="8" id="KW-1185">Reference proteome</keyword>
<keyword evidence="3" id="KW-0804">Transcription</keyword>
<dbReference type="OrthoDB" id="9807558at2"/>
<dbReference type="InterPro" id="IPR050707">
    <property type="entry name" value="HTH_MetabolicPath_Reg"/>
</dbReference>
<reference evidence="7 8" key="1">
    <citation type="submission" date="2018-10" db="EMBL/GenBank/DDBJ databases">
        <title>Robbsia sp. DHC34, isolated from soil.</title>
        <authorList>
            <person name="Gao Z.-H."/>
            <person name="Qiu L.-H."/>
        </authorList>
    </citation>
    <scope>NUCLEOTIDE SEQUENCE [LARGE SCALE GENOMIC DNA]</scope>
    <source>
        <strain evidence="7 8">DHC34</strain>
    </source>
</reference>
<dbReference type="InterPro" id="IPR014757">
    <property type="entry name" value="Tscrpt_reg_IclR_C"/>
</dbReference>
<dbReference type="EMBL" id="RBZU01000018">
    <property type="protein sequence ID" value="RKP45044.1"/>
    <property type="molecule type" value="Genomic_DNA"/>
</dbReference>
<evidence type="ECO:0000256" key="3">
    <source>
        <dbReference type="ARBA" id="ARBA00023163"/>
    </source>
</evidence>
<evidence type="ECO:0000256" key="1">
    <source>
        <dbReference type="ARBA" id="ARBA00023015"/>
    </source>
</evidence>
<name>A0A494XAA4_9BURK</name>
<feature type="region of interest" description="Disordered" evidence="4">
    <location>
        <begin position="19"/>
        <end position="55"/>
    </location>
</feature>
<dbReference type="InterPro" id="IPR036390">
    <property type="entry name" value="WH_DNA-bd_sf"/>
</dbReference>